<sequence length="267" mass="30351">MQIDFKYILRYGLPGWFLCITLITNFCLINNIGFTMLFSGEYAAILSMLAGLLIFGVPIGYVLNRLGVFLWVCKVKEKEYFKAEMAVDEVLKKDDFLRARYRYLLTVLNGAQTLCIAATFAFILNMGVTAYGFFMLANTIENGYETEIIEETTTTTLLTETVDSGEIITTTETTSTEPVVKTVSLSEFEKDINEIFMGISVILCLVLLSSIFIFYSTAEYHERYLDCFIEYNVLKTRPTYVNTTTIQKARVGMDKLFLALSKMFSSK</sequence>
<dbReference type="KEGG" id="pdg:BCM40_03640"/>
<keyword evidence="1" id="KW-0472">Membrane</keyword>
<organism evidence="2 3">
    <name type="scientific">Planococcus donghaensis</name>
    <dbReference type="NCBI Taxonomy" id="414778"/>
    <lineage>
        <taxon>Bacteria</taxon>
        <taxon>Bacillati</taxon>
        <taxon>Bacillota</taxon>
        <taxon>Bacilli</taxon>
        <taxon>Bacillales</taxon>
        <taxon>Caryophanaceae</taxon>
        <taxon>Planococcus</taxon>
    </lineage>
</organism>
<reference evidence="2" key="1">
    <citation type="submission" date="2016-10" db="EMBL/GenBank/DDBJ databases">
        <authorList>
            <person name="See-Too W.S."/>
        </authorList>
    </citation>
    <scope>NUCLEOTIDE SEQUENCE</scope>
    <source>
        <strain evidence="2">DSM 22276</strain>
    </source>
</reference>
<keyword evidence="1" id="KW-0812">Transmembrane</keyword>
<dbReference type="AlphaFoldDB" id="A0A1C7EF78"/>
<keyword evidence="3" id="KW-1185">Reference proteome</keyword>
<keyword evidence="1" id="KW-1133">Transmembrane helix</keyword>
<accession>A0A1C7EF78</accession>
<dbReference type="Proteomes" id="UP000092495">
    <property type="component" value="Chromosome"/>
</dbReference>
<feature type="transmembrane region" description="Helical" evidence="1">
    <location>
        <begin position="103"/>
        <end position="124"/>
    </location>
</feature>
<evidence type="ECO:0000313" key="3">
    <source>
        <dbReference type="Proteomes" id="UP000092495"/>
    </source>
</evidence>
<name>A0A1C7EF78_9BACL</name>
<dbReference type="OrthoDB" id="2736066at2"/>
<feature type="transmembrane region" description="Helical" evidence="1">
    <location>
        <begin position="195"/>
        <end position="215"/>
    </location>
</feature>
<evidence type="ECO:0000313" key="2">
    <source>
        <dbReference type="EMBL" id="ANU22500.1"/>
    </source>
</evidence>
<evidence type="ECO:0000256" key="1">
    <source>
        <dbReference type="SAM" id="Phobius"/>
    </source>
</evidence>
<dbReference type="EMBL" id="CP016543">
    <property type="protein sequence ID" value="ANU22500.1"/>
    <property type="molecule type" value="Genomic_DNA"/>
</dbReference>
<protein>
    <submittedName>
        <fullName evidence="2">Uncharacterized protein</fullName>
    </submittedName>
</protein>
<gene>
    <name evidence="2" type="ORF">BCM40_03640</name>
</gene>
<feature type="transmembrane region" description="Helical" evidence="1">
    <location>
        <begin position="12"/>
        <end position="38"/>
    </location>
</feature>
<proteinExistence type="predicted"/>
<feature type="transmembrane region" description="Helical" evidence="1">
    <location>
        <begin position="44"/>
        <end position="72"/>
    </location>
</feature>
<dbReference type="RefSeq" id="WP_065525607.1">
    <property type="nucleotide sequence ID" value="NZ_CP016543.2"/>
</dbReference>